<keyword evidence="2" id="KW-0472">Membrane</keyword>
<comment type="caution">
    <text evidence="3">The sequence shown here is derived from an EMBL/GenBank/DDBJ whole genome shotgun (WGS) entry which is preliminary data.</text>
</comment>
<protein>
    <recommendedName>
        <fullName evidence="5">Peptidase M48 domain-containing protein</fullName>
    </recommendedName>
</protein>
<evidence type="ECO:0000256" key="1">
    <source>
        <dbReference type="SAM" id="MobiDB-lite"/>
    </source>
</evidence>
<name>A0A1Q5PWH6_9ACTO</name>
<accession>A0A1Q5PWH6</accession>
<dbReference type="RefSeq" id="WP_073824120.1">
    <property type="nucleotide sequence ID" value="NZ_MQVS01000004.1"/>
</dbReference>
<evidence type="ECO:0000313" key="3">
    <source>
        <dbReference type="EMBL" id="OKL51951.1"/>
    </source>
</evidence>
<keyword evidence="2" id="KW-0812">Transmembrane</keyword>
<evidence type="ECO:0000256" key="2">
    <source>
        <dbReference type="SAM" id="Phobius"/>
    </source>
</evidence>
<keyword evidence="2" id="KW-1133">Transmembrane helix</keyword>
<organism evidence="3 4">
    <name type="scientific">Buchananella hordeovulneris</name>
    <dbReference type="NCBI Taxonomy" id="52770"/>
    <lineage>
        <taxon>Bacteria</taxon>
        <taxon>Bacillati</taxon>
        <taxon>Actinomycetota</taxon>
        <taxon>Actinomycetes</taxon>
        <taxon>Actinomycetales</taxon>
        <taxon>Actinomycetaceae</taxon>
        <taxon>Buchananella</taxon>
    </lineage>
</organism>
<dbReference type="InParanoid" id="A0A1Q5PWH6"/>
<feature type="region of interest" description="Disordered" evidence="1">
    <location>
        <begin position="297"/>
        <end position="317"/>
    </location>
</feature>
<reference evidence="4" key="1">
    <citation type="submission" date="2016-12" db="EMBL/GenBank/DDBJ databases">
        <authorList>
            <person name="Meng X."/>
        </authorList>
    </citation>
    <scope>NUCLEOTIDE SEQUENCE [LARGE SCALE GENOMIC DNA]</scope>
    <source>
        <strain evidence="4">DSM 20732</strain>
    </source>
</reference>
<evidence type="ECO:0000313" key="4">
    <source>
        <dbReference type="Proteomes" id="UP000185612"/>
    </source>
</evidence>
<dbReference type="AlphaFoldDB" id="A0A1Q5PWH6"/>
<proteinExistence type="predicted"/>
<feature type="transmembrane region" description="Helical" evidence="2">
    <location>
        <begin position="57"/>
        <end position="75"/>
    </location>
</feature>
<dbReference type="Proteomes" id="UP000185612">
    <property type="component" value="Unassembled WGS sequence"/>
</dbReference>
<sequence length="317" mass="34095">MRRLIKRSRHRAELTVILLSAVLSLALWTATVAVLVALLLVPASWQATEAASLLEEFGLFFTVALGPLIILFGRFRRRGLTRAQGVLVGPEQLPGAANFAVQVAHLAGLRRPPQLVITTASGPLSDSFGGQGGTVVLHYDLFEICRANGDYAPLRFAIAREVGRFALGHHGRWRQLWTFLPSVTQVVRGVLARVEGYSADRAGALLQGDAAGDYLTLVAGSKILWAVLRPQALVAQTSQRDLSTWAAIFTAAVAPVAWRAAALADVVGAQLPGDRRGVIQLTYHRFQGDLAAACQAGAAGRTRRPRGGIFRPPHLPR</sequence>
<feature type="transmembrane region" description="Helical" evidence="2">
    <location>
        <begin position="12"/>
        <end position="45"/>
    </location>
</feature>
<gene>
    <name evidence="3" type="ORF">BSZ40_05585</name>
</gene>
<keyword evidence="4" id="KW-1185">Reference proteome</keyword>
<evidence type="ECO:0008006" key="5">
    <source>
        <dbReference type="Google" id="ProtNLM"/>
    </source>
</evidence>
<dbReference type="STRING" id="52770.BSZ40_05585"/>
<dbReference type="EMBL" id="MQVS01000004">
    <property type="protein sequence ID" value="OKL51951.1"/>
    <property type="molecule type" value="Genomic_DNA"/>
</dbReference>